<dbReference type="AlphaFoldDB" id="A0A4Y2MS94"/>
<evidence type="ECO:0000313" key="2">
    <source>
        <dbReference type="Proteomes" id="UP000499080"/>
    </source>
</evidence>
<reference evidence="1 2" key="1">
    <citation type="journal article" date="2019" name="Sci. Rep.">
        <title>Orb-weaving spider Araneus ventricosus genome elucidates the spidroin gene catalogue.</title>
        <authorList>
            <person name="Kono N."/>
            <person name="Nakamura H."/>
            <person name="Ohtoshi R."/>
            <person name="Moran D.A.P."/>
            <person name="Shinohara A."/>
            <person name="Yoshida Y."/>
            <person name="Fujiwara M."/>
            <person name="Mori M."/>
            <person name="Tomita M."/>
            <person name="Arakawa K."/>
        </authorList>
    </citation>
    <scope>NUCLEOTIDE SEQUENCE [LARGE SCALE GENOMIC DNA]</scope>
</reference>
<name>A0A4Y2MS94_ARAVE</name>
<organism evidence="1 2">
    <name type="scientific">Araneus ventricosus</name>
    <name type="common">Orbweaver spider</name>
    <name type="synonym">Epeira ventricosa</name>
    <dbReference type="NCBI Taxonomy" id="182803"/>
    <lineage>
        <taxon>Eukaryota</taxon>
        <taxon>Metazoa</taxon>
        <taxon>Ecdysozoa</taxon>
        <taxon>Arthropoda</taxon>
        <taxon>Chelicerata</taxon>
        <taxon>Arachnida</taxon>
        <taxon>Araneae</taxon>
        <taxon>Araneomorphae</taxon>
        <taxon>Entelegynae</taxon>
        <taxon>Araneoidea</taxon>
        <taxon>Araneidae</taxon>
        <taxon>Araneus</taxon>
    </lineage>
</organism>
<accession>A0A4Y2MS94</accession>
<proteinExistence type="predicted"/>
<dbReference type="Proteomes" id="UP000499080">
    <property type="component" value="Unassembled WGS sequence"/>
</dbReference>
<comment type="caution">
    <text evidence="1">The sequence shown here is derived from an EMBL/GenBank/DDBJ whole genome shotgun (WGS) entry which is preliminary data.</text>
</comment>
<dbReference type="EMBL" id="BGPR01007647">
    <property type="protein sequence ID" value="GBN28486.1"/>
    <property type="molecule type" value="Genomic_DNA"/>
</dbReference>
<evidence type="ECO:0000313" key="1">
    <source>
        <dbReference type="EMBL" id="GBN28486.1"/>
    </source>
</evidence>
<sequence>MDFSKEAQRPVNQFLSTERRPMSPYPVQIFCRQKVLMESTIKVKCEWDRVHVTRCSDFYLNDSVKLICLWHVSCPHKPTIKIIAPQIVTYTQVHAHSSRTANIDFINTSSLTLLNDKPPLKVLYQISLDISSLYTREIFGAAVSQWYGADLGAGGF</sequence>
<protein>
    <submittedName>
        <fullName evidence="1">Uncharacterized protein</fullName>
    </submittedName>
</protein>
<keyword evidence="2" id="KW-1185">Reference proteome</keyword>
<gene>
    <name evidence="1" type="ORF">AVEN_57724_1</name>
</gene>